<name>A0ABP8PCD0_9NOCA</name>
<feature type="transmembrane region" description="Helical" evidence="5">
    <location>
        <begin position="369"/>
        <end position="390"/>
    </location>
</feature>
<dbReference type="PANTHER" id="PTHR11360">
    <property type="entry name" value="MONOCARBOXYLATE TRANSPORTER"/>
    <property type="match status" value="1"/>
</dbReference>
<feature type="transmembrane region" description="Helical" evidence="5">
    <location>
        <begin position="306"/>
        <end position="327"/>
    </location>
</feature>
<dbReference type="SUPFAM" id="SSF103473">
    <property type="entry name" value="MFS general substrate transporter"/>
    <property type="match status" value="1"/>
</dbReference>
<feature type="transmembrane region" description="Helical" evidence="5">
    <location>
        <begin position="172"/>
        <end position="191"/>
    </location>
</feature>
<dbReference type="InterPro" id="IPR036259">
    <property type="entry name" value="MFS_trans_sf"/>
</dbReference>
<evidence type="ECO:0000313" key="8">
    <source>
        <dbReference type="Proteomes" id="UP001501183"/>
    </source>
</evidence>
<sequence length="414" mass="43297">MTNRYAEFRTGWPALLAATVGSGVGVTALLFYSLGSFTGALQDEFGWSRTAVSSSFLYTTVVLTVATVPLGWLLDRIGPRPIAFVSVPGLTLSLLLLSRFQGELLHFHLLFALAGLLGAGTTSVIYTKVINSSFFTSRGLALGISLSGLGLAALGLPLLVNTVVQQWGWRAGFLALAALSLTVLPFAFFGLRSTAPATVHPATLNGATRSAALKSRPFWTLLVGFVLVGGSIPAVIPHMVPMLTDAGVSATAAASIAGLIGLGVIAGRLCVGFLVDRFFAPLVAAPLFLTTAAGCLLLMWSGPALAPVAAIMIGISFGAEADLIAFFCGHYFGLKSYGFIYGLIYSVFSLAVSIGPIWAGAFYDHSGNYRGALVTVAVMLAAGAATLLTLPRRRPLVDDNDDHRSQSDPTYVTT</sequence>
<dbReference type="InterPro" id="IPR050327">
    <property type="entry name" value="Proton-linked_MCT"/>
</dbReference>
<feature type="transmembrane region" description="Helical" evidence="5">
    <location>
        <begin position="12"/>
        <end position="35"/>
    </location>
</feature>
<feature type="transmembrane region" description="Helical" evidence="5">
    <location>
        <begin position="246"/>
        <end position="266"/>
    </location>
</feature>
<dbReference type="InterPro" id="IPR011701">
    <property type="entry name" value="MFS"/>
</dbReference>
<accession>A0ABP8PCD0</accession>
<feature type="transmembrane region" description="Helical" evidence="5">
    <location>
        <begin position="278"/>
        <end position="300"/>
    </location>
</feature>
<dbReference type="PANTHER" id="PTHR11360:SF284">
    <property type="entry name" value="EG:103B4.3 PROTEIN-RELATED"/>
    <property type="match status" value="1"/>
</dbReference>
<dbReference type="InterPro" id="IPR020846">
    <property type="entry name" value="MFS_dom"/>
</dbReference>
<dbReference type="Proteomes" id="UP001501183">
    <property type="component" value="Unassembled WGS sequence"/>
</dbReference>
<evidence type="ECO:0000259" key="6">
    <source>
        <dbReference type="PROSITE" id="PS50850"/>
    </source>
</evidence>
<reference evidence="8" key="1">
    <citation type="journal article" date="2019" name="Int. J. Syst. Evol. Microbiol.">
        <title>The Global Catalogue of Microorganisms (GCM) 10K type strain sequencing project: providing services to taxonomists for standard genome sequencing and annotation.</title>
        <authorList>
            <consortium name="The Broad Institute Genomics Platform"/>
            <consortium name="The Broad Institute Genome Sequencing Center for Infectious Disease"/>
            <person name="Wu L."/>
            <person name="Ma J."/>
        </authorList>
    </citation>
    <scope>NUCLEOTIDE SEQUENCE [LARGE SCALE GENOMIC DNA]</scope>
    <source>
        <strain evidence="8">JCM 32206</strain>
    </source>
</reference>
<dbReference type="Gene3D" id="1.20.1250.20">
    <property type="entry name" value="MFS general substrate transporter like domains"/>
    <property type="match status" value="1"/>
</dbReference>
<keyword evidence="2 5" id="KW-0812">Transmembrane</keyword>
<keyword evidence="3 5" id="KW-1133">Transmembrane helix</keyword>
<evidence type="ECO:0000256" key="1">
    <source>
        <dbReference type="ARBA" id="ARBA00004651"/>
    </source>
</evidence>
<evidence type="ECO:0000256" key="2">
    <source>
        <dbReference type="ARBA" id="ARBA00022692"/>
    </source>
</evidence>
<dbReference type="Pfam" id="PF07690">
    <property type="entry name" value="MFS_1"/>
    <property type="match status" value="1"/>
</dbReference>
<evidence type="ECO:0000256" key="3">
    <source>
        <dbReference type="ARBA" id="ARBA00022989"/>
    </source>
</evidence>
<evidence type="ECO:0000256" key="4">
    <source>
        <dbReference type="ARBA" id="ARBA00023136"/>
    </source>
</evidence>
<feature type="transmembrane region" description="Helical" evidence="5">
    <location>
        <begin position="106"/>
        <end position="127"/>
    </location>
</feature>
<keyword evidence="8" id="KW-1185">Reference proteome</keyword>
<keyword evidence="4 5" id="KW-0472">Membrane</keyword>
<dbReference type="PROSITE" id="PS50850">
    <property type="entry name" value="MFS"/>
    <property type="match status" value="1"/>
</dbReference>
<feature type="transmembrane region" description="Helical" evidence="5">
    <location>
        <begin position="81"/>
        <end position="100"/>
    </location>
</feature>
<feature type="transmembrane region" description="Helical" evidence="5">
    <location>
        <begin position="218"/>
        <end position="240"/>
    </location>
</feature>
<comment type="subcellular location">
    <subcellularLocation>
        <location evidence="1">Cell membrane</location>
        <topology evidence="1">Multi-pass membrane protein</topology>
    </subcellularLocation>
</comment>
<protein>
    <submittedName>
        <fullName evidence="7">MFS transporter</fullName>
    </submittedName>
</protein>
<dbReference type="EMBL" id="BAABFB010000057">
    <property type="protein sequence ID" value="GAA4483889.1"/>
    <property type="molecule type" value="Genomic_DNA"/>
</dbReference>
<gene>
    <name evidence="7" type="ORF">GCM10023094_36130</name>
</gene>
<feature type="domain" description="Major facilitator superfamily (MFS) profile" evidence="6">
    <location>
        <begin position="14"/>
        <end position="394"/>
    </location>
</feature>
<comment type="caution">
    <text evidence="7">The sequence shown here is derived from an EMBL/GenBank/DDBJ whole genome shotgun (WGS) entry which is preliminary data.</text>
</comment>
<organism evidence="7 8">
    <name type="scientific">Rhodococcus olei</name>
    <dbReference type="NCBI Taxonomy" id="2161675"/>
    <lineage>
        <taxon>Bacteria</taxon>
        <taxon>Bacillati</taxon>
        <taxon>Actinomycetota</taxon>
        <taxon>Actinomycetes</taxon>
        <taxon>Mycobacteriales</taxon>
        <taxon>Nocardiaceae</taxon>
        <taxon>Rhodococcus</taxon>
    </lineage>
</organism>
<feature type="transmembrane region" description="Helical" evidence="5">
    <location>
        <begin position="55"/>
        <end position="74"/>
    </location>
</feature>
<feature type="transmembrane region" description="Helical" evidence="5">
    <location>
        <begin position="139"/>
        <end position="160"/>
    </location>
</feature>
<proteinExistence type="predicted"/>
<evidence type="ECO:0000313" key="7">
    <source>
        <dbReference type="EMBL" id="GAA4483889.1"/>
    </source>
</evidence>
<feature type="transmembrane region" description="Helical" evidence="5">
    <location>
        <begin position="339"/>
        <end position="363"/>
    </location>
</feature>
<evidence type="ECO:0000256" key="5">
    <source>
        <dbReference type="SAM" id="Phobius"/>
    </source>
</evidence>